<feature type="modified residue" description="O-(pantetheine 4'-phosphoryl)serine" evidence="3">
    <location>
        <position position="41"/>
    </location>
</feature>
<dbReference type="HAMAP" id="MF_01217">
    <property type="entry name" value="Acyl_carrier"/>
    <property type="match status" value="1"/>
</dbReference>
<comment type="subcellular location">
    <subcellularLocation>
        <location evidence="3">Cytoplasm</location>
    </subcellularLocation>
</comment>
<dbReference type="InterPro" id="IPR003231">
    <property type="entry name" value="ACP"/>
</dbReference>
<keyword evidence="2 3" id="KW-0597">Phosphoprotein</keyword>
<comment type="PTM">
    <text evidence="3">4'-phosphopantetheine is transferred from CoA to a specific serine of apo-ACP by AcpS. This modification is essential for activity because fatty acids are bound in thioester linkage to the sulfhydryl of the prosthetic group.</text>
</comment>
<evidence type="ECO:0000313" key="5">
    <source>
        <dbReference type="EMBL" id="SHF35831.1"/>
    </source>
</evidence>
<reference evidence="6" key="1">
    <citation type="submission" date="2016-11" db="EMBL/GenBank/DDBJ databases">
        <authorList>
            <person name="Varghese N."/>
            <person name="Submissions S."/>
        </authorList>
    </citation>
    <scope>NUCLEOTIDE SEQUENCE [LARGE SCALE GENOMIC DNA]</scope>
    <source>
        <strain evidence="6">CGMCC 1.7063</strain>
    </source>
</reference>
<dbReference type="EMBL" id="FQVA01000001">
    <property type="protein sequence ID" value="SHF35831.1"/>
    <property type="molecule type" value="Genomic_DNA"/>
</dbReference>
<comment type="function">
    <text evidence="3">Carrier of the growing fatty acid chain in fatty acid biosynthesis.</text>
</comment>
<feature type="domain" description="Carrier" evidence="4">
    <location>
        <begin position="6"/>
        <end position="81"/>
    </location>
</feature>
<keyword evidence="3" id="KW-0963">Cytoplasm</keyword>
<dbReference type="RefSeq" id="WP_073274224.1">
    <property type="nucleotide sequence ID" value="NZ_FQVA01000001.1"/>
</dbReference>
<keyword evidence="3" id="KW-0444">Lipid biosynthesis</keyword>
<dbReference type="AlphaFoldDB" id="A0A1M5AZU9"/>
<keyword evidence="6" id="KW-1185">Reference proteome</keyword>
<dbReference type="STRING" id="494016.SAMN04487965_2026"/>
<evidence type="ECO:0000256" key="1">
    <source>
        <dbReference type="ARBA" id="ARBA00022450"/>
    </source>
</evidence>
<dbReference type="NCBIfam" id="NF003757">
    <property type="entry name" value="PRK05350.1"/>
    <property type="match status" value="1"/>
</dbReference>
<comment type="pathway">
    <text evidence="3">Lipid metabolism; fatty acid biosynthesis.</text>
</comment>
<evidence type="ECO:0000256" key="2">
    <source>
        <dbReference type="ARBA" id="ARBA00022553"/>
    </source>
</evidence>
<dbReference type="InterPro" id="IPR036736">
    <property type="entry name" value="ACP-like_sf"/>
</dbReference>
<dbReference type="GO" id="GO:0000036">
    <property type="term" value="F:acyl carrier activity"/>
    <property type="evidence" value="ECO:0007669"/>
    <property type="project" value="UniProtKB-UniRule"/>
</dbReference>
<name>A0A1M5AZU9_9GAMM</name>
<evidence type="ECO:0000259" key="4">
    <source>
        <dbReference type="PROSITE" id="PS50075"/>
    </source>
</evidence>
<dbReference type="GO" id="GO:0005737">
    <property type="term" value="C:cytoplasm"/>
    <property type="evidence" value="ECO:0007669"/>
    <property type="project" value="UniProtKB-SubCell"/>
</dbReference>
<dbReference type="Proteomes" id="UP000184170">
    <property type="component" value="Unassembled WGS sequence"/>
</dbReference>
<organism evidence="5 6">
    <name type="scientific">Microbulbifer donghaiensis</name>
    <dbReference type="NCBI Taxonomy" id="494016"/>
    <lineage>
        <taxon>Bacteria</taxon>
        <taxon>Pseudomonadati</taxon>
        <taxon>Pseudomonadota</taxon>
        <taxon>Gammaproteobacteria</taxon>
        <taxon>Cellvibrionales</taxon>
        <taxon>Microbulbiferaceae</taxon>
        <taxon>Microbulbifer</taxon>
    </lineage>
</organism>
<keyword evidence="3" id="KW-0275">Fatty acid biosynthesis</keyword>
<dbReference type="SUPFAM" id="SSF47336">
    <property type="entry name" value="ACP-like"/>
    <property type="match status" value="1"/>
</dbReference>
<proteinExistence type="inferred from homology"/>
<comment type="similarity">
    <text evidence="3">Belongs to the acyl carrier protein (ACP) family.</text>
</comment>
<dbReference type="Pfam" id="PF00550">
    <property type="entry name" value="PP-binding"/>
    <property type="match status" value="1"/>
</dbReference>
<keyword evidence="1 3" id="KW-0596">Phosphopantetheine</keyword>
<dbReference type="UniPathway" id="UPA00094"/>
<dbReference type="InterPro" id="IPR009081">
    <property type="entry name" value="PP-bd_ACP"/>
</dbReference>
<evidence type="ECO:0000313" key="6">
    <source>
        <dbReference type="Proteomes" id="UP000184170"/>
    </source>
</evidence>
<keyword evidence="3" id="KW-0443">Lipid metabolism</keyword>
<dbReference type="Gene3D" id="1.10.1200.10">
    <property type="entry name" value="ACP-like"/>
    <property type="match status" value="1"/>
</dbReference>
<protein>
    <recommendedName>
        <fullName evidence="3">Acyl carrier protein</fullName>
        <shortName evidence="3">ACP</shortName>
    </recommendedName>
</protein>
<accession>A0A1M5AZU9</accession>
<keyword evidence="3" id="KW-0276">Fatty acid metabolism</keyword>
<gene>
    <name evidence="3" type="primary">acpP</name>
    <name evidence="5" type="ORF">SAMN04487965_2026</name>
</gene>
<evidence type="ECO:0000256" key="3">
    <source>
        <dbReference type="HAMAP-Rule" id="MF_01217"/>
    </source>
</evidence>
<dbReference type="PROSITE" id="PS50075">
    <property type="entry name" value="CARRIER"/>
    <property type="match status" value="1"/>
</dbReference>
<sequence length="84" mass="9265">MLNNKDEILSELTGILVEMFEVDAADVSVDAHLSDDLDIDSIDAVDLIVRLKELTGKKIAPEEFKSVRTVGHVVEAIQKVMAEQ</sequence>
<dbReference type="OrthoDB" id="3392378at2"/>